<evidence type="ECO:0000256" key="7">
    <source>
        <dbReference type="ARBA" id="ARBA00024328"/>
    </source>
</evidence>
<dbReference type="KEGG" id="cip:FZC35_02265"/>
<evidence type="ECO:0000256" key="10">
    <source>
        <dbReference type="RuleBase" id="RU003545"/>
    </source>
</evidence>
<evidence type="ECO:0000256" key="3">
    <source>
        <dbReference type="ARBA" id="ARBA00022553"/>
    </source>
</evidence>
<dbReference type="GO" id="GO:0000036">
    <property type="term" value="F:acyl carrier activity"/>
    <property type="evidence" value="ECO:0007669"/>
    <property type="project" value="UniProtKB-UniRule"/>
</dbReference>
<keyword evidence="8" id="KW-0963">Cytoplasm</keyword>
<dbReference type="GO" id="GO:0016020">
    <property type="term" value="C:membrane"/>
    <property type="evidence" value="ECO:0007669"/>
    <property type="project" value="GOC"/>
</dbReference>
<dbReference type="PANTHER" id="PTHR20863">
    <property type="entry name" value="ACYL CARRIER PROTEIN"/>
    <property type="match status" value="1"/>
</dbReference>
<evidence type="ECO:0000313" key="13">
    <source>
        <dbReference type="Proteomes" id="UP000325155"/>
    </source>
</evidence>
<dbReference type="PROSITE" id="PS50075">
    <property type="entry name" value="CARRIER"/>
    <property type="match status" value="1"/>
</dbReference>
<organism evidence="12 13">
    <name type="scientific">Candidatus Cytomitobacter indipagum</name>
    <dbReference type="NCBI Taxonomy" id="2601575"/>
    <lineage>
        <taxon>Bacteria</taxon>
        <taxon>Pseudomonadati</taxon>
        <taxon>Pseudomonadota</taxon>
        <taxon>Alphaproteobacteria</taxon>
        <taxon>Holosporales</taxon>
        <taxon>Holosporaceae</taxon>
        <taxon>Candidatus Cytomitobacter</taxon>
    </lineage>
</organism>
<dbReference type="InterPro" id="IPR006162">
    <property type="entry name" value="Ppantetheine_attach_site"/>
</dbReference>
<dbReference type="Proteomes" id="UP000325155">
    <property type="component" value="Chromosome"/>
</dbReference>
<keyword evidence="6 8" id="KW-0275">Fatty acid biosynthesis</keyword>
<evidence type="ECO:0000313" key="12">
    <source>
        <dbReference type="EMBL" id="QEK38306.1"/>
    </source>
</evidence>
<accession>A0A5C0UE02</accession>
<dbReference type="PANTHER" id="PTHR20863:SF76">
    <property type="entry name" value="CARRIER DOMAIN-CONTAINING PROTEIN"/>
    <property type="match status" value="1"/>
</dbReference>
<dbReference type="GO" id="GO:0005829">
    <property type="term" value="C:cytosol"/>
    <property type="evidence" value="ECO:0007669"/>
    <property type="project" value="TreeGrafter"/>
</dbReference>
<dbReference type="UniPathway" id="UPA00360"/>
<comment type="pathway">
    <text evidence="8 10">Lipid metabolism; fatty acid biosynthesis.</text>
</comment>
<gene>
    <name evidence="8 12" type="primary">acpP</name>
    <name evidence="12" type="ORF">FZC35_02265</name>
</gene>
<evidence type="ECO:0000256" key="6">
    <source>
        <dbReference type="ARBA" id="ARBA00023160"/>
    </source>
</evidence>
<keyword evidence="2 8" id="KW-0444">Lipid biosynthesis</keyword>
<keyword evidence="5 8" id="KW-0443">Lipid metabolism</keyword>
<dbReference type="Gene3D" id="1.10.1200.10">
    <property type="entry name" value="ACP-like"/>
    <property type="match status" value="1"/>
</dbReference>
<comment type="function">
    <text evidence="8 10">Carrier of the growing fatty acid chain in fatty acid biosynthesis.</text>
</comment>
<reference evidence="12 13" key="1">
    <citation type="submission" date="2019-08" db="EMBL/GenBank/DDBJ databases">
        <title>Highly reduced genomes of protist endosymbionts show evolutionary convergence.</title>
        <authorList>
            <person name="George E."/>
            <person name="Husnik F."/>
            <person name="Tashyreva D."/>
            <person name="Prokopchuk G."/>
            <person name="Horak A."/>
            <person name="Kwong W.K."/>
            <person name="Lukes J."/>
            <person name="Keeling P.J."/>
        </authorList>
    </citation>
    <scope>NUCLEOTIDE SEQUENCE [LARGE SCALE GENOMIC DNA]</scope>
    <source>
        <strain evidence="12">1605</strain>
    </source>
</reference>
<feature type="modified residue" description="O-(pantetheine 4'-phosphoryl)serine" evidence="8">
    <location>
        <position position="46"/>
    </location>
</feature>
<comment type="PTM">
    <text evidence="8">4'-phosphopantetheine is transferred from CoA to a specific serine of apo-ACP by AcpS. This modification is essential for activity because fatty acids are bound in thioester linkage to the sulfhydryl of the prosthetic group.</text>
</comment>
<dbReference type="InterPro" id="IPR003231">
    <property type="entry name" value="ACP"/>
</dbReference>
<dbReference type="RefSeq" id="WP_148981153.1">
    <property type="nucleotide sequence ID" value="NZ_CP043315.1"/>
</dbReference>
<dbReference type="SUPFAM" id="SSF47336">
    <property type="entry name" value="ACP-like"/>
    <property type="match status" value="1"/>
</dbReference>
<dbReference type="GO" id="GO:0000035">
    <property type="term" value="F:acyl binding"/>
    <property type="evidence" value="ECO:0007669"/>
    <property type="project" value="TreeGrafter"/>
</dbReference>
<dbReference type="Pfam" id="PF00550">
    <property type="entry name" value="PP-binding"/>
    <property type="match status" value="1"/>
</dbReference>
<evidence type="ECO:0000256" key="9">
    <source>
        <dbReference type="NCBIfam" id="TIGR00517"/>
    </source>
</evidence>
<dbReference type="OrthoDB" id="9804551at2"/>
<evidence type="ECO:0000256" key="2">
    <source>
        <dbReference type="ARBA" id="ARBA00022516"/>
    </source>
</evidence>
<comment type="similarity">
    <text evidence="8">Belongs to the acyl carrier protein (ACP) family.</text>
</comment>
<protein>
    <recommendedName>
        <fullName evidence="8 9">Acyl carrier protein</fullName>
        <shortName evidence="8">ACP</shortName>
    </recommendedName>
</protein>
<dbReference type="GO" id="GO:0009245">
    <property type="term" value="P:lipid A biosynthetic process"/>
    <property type="evidence" value="ECO:0007669"/>
    <property type="project" value="TreeGrafter"/>
</dbReference>
<dbReference type="EMBL" id="CP043315">
    <property type="protein sequence ID" value="QEK38306.1"/>
    <property type="molecule type" value="Genomic_DNA"/>
</dbReference>
<evidence type="ECO:0000256" key="4">
    <source>
        <dbReference type="ARBA" id="ARBA00022832"/>
    </source>
</evidence>
<dbReference type="PROSITE" id="PS00012">
    <property type="entry name" value="PHOSPHOPANTETHEINE"/>
    <property type="match status" value="1"/>
</dbReference>
<dbReference type="NCBIfam" id="NF002150">
    <property type="entry name" value="PRK00982.1-4"/>
    <property type="match status" value="1"/>
</dbReference>
<sequence length="90" mass="10021">MDNQEIQNQVFAIISEKLDKKVSEISEKLNKNVSEISLMNDLGADSLDSVELVMGLEEKFDISIEDEKVEELKTIGDIVSYISANITTKG</sequence>
<evidence type="ECO:0000256" key="5">
    <source>
        <dbReference type="ARBA" id="ARBA00023098"/>
    </source>
</evidence>
<proteinExistence type="inferred from homology"/>
<dbReference type="InterPro" id="IPR009081">
    <property type="entry name" value="PP-bd_ACP"/>
</dbReference>
<keyword evidence="4 8" id="KW-0276">Fatty acid metabolism</keyword>
<dbReference type="NCBIfam" id="NF002148">
    <property type="entry name" value="PRK00982.1-2"/>
    <property type="match status" value="1"/>
</dbReference>
<comment type="PTM">
    <text evidence="10">4'-phosphopantetheine is transferred from CoA to a specific serine of apo-ACP by acpS.</text>
</comment>
<keyword evidence="1 8" id="KW-0596">Phosphopantetheine</keyword>
<feature type="domain" description="Carrier" evidence="11">
    <location>
        <begin position="12"/>
        <end position="86"/>
    </location>
</feature>
<keyword evidence="13" id="KW-1185">Reference proteome</keyword>
<dbReference type="HAMAP" id="MF_01217">
    <property type="entry name" value="Acyl_carrier"/>
    <property type="match status" value="1"/>
</dbReference>
<dbReference type="NCBIfam" id="TIGR00517">
    <property type="entry name" value="acyl_carrier"/>
    <property type="match status" value="1"/>
</dbReference>
<evidence type="ECO:0000256" key="8">
    <source>
        <dbReference type="HAMAP-Rule" id="MF_01217"/>
    </source>
</evidence>
<name>A0A5C0UE02_9PROT</name>
<evidence type="ECO:0000259" key="11">
    <source>
        <dbReference type="PROSITE" id="PS50075"/>
    </source>
</evidence>
<dbReference type="UniPathway" id="UPA00094"/>
<dbReference type="AlphaFoldDB" id="A0A5C0UE02"/>
<comment type="subcellular location">
    <subcellularLocation>
        <location evidence="8">Cytoplasm</location>
    </subcellularLocation>
</comment>
<keyword evidence="3 8" id="KW-0597">Phosphoprotein</keyword>
<evidence type="ECO:0000256" key="1">
    <source>
        <dbReference type="ARBA" id="ARBA00022450"/>
    </source>
</evidence>
<comment type="pathway">
    <text evidence="7">Glycolipid biosynthesis; KDO(2)-lipid A biosynthesis.</text>
</comment>
<dbReference type="InterPro" id="IPR036736">
    <property type="entry name" value="ACP-like_sf"/>
</dbReference>
<dbReference type="GO" id="GO:0036104">
    <property type="term" value="P:Kdo2-lipid A biosynthetic process"/>
    <property type="evidence" value="ECO:0007669"/>
    <property type="project" value="UniProtKB-UniPathway"/>
</dbReference>